<keyword evidence="1" id="KW-1133">Transmembrane helix</keyword>
<dbReference type="AlphaFoldDB" id="A0A7J0BDH8"/>
<dbReference type="RefSeq" id="WP_269890516.1">
    <property type="nucleotide sequence ID" value="NZ_BLVO01000001.1"/>
</dbReference>
<keyword evidence="3" id="KW-1185">Reference proteome</keyword>
<dbReference type="Proteomes" id="UP000503840">
    <property type="component" value="Unassembled WGS sequence"/>
</dbReference>
<reference evidence="2 3" key="1">
    <citation type="submission" date="2020-05" db="EMBL/GenBank/DDBJ databases">
        <title>Draft genome sequence of Desulfovibrio sp. strain HN2T.</title>
        <authorList>
            <person name="Ueno A."/>
            <person name="Tamazawa S."/>
            <person name="Tamamura S."/>
            <person name="Murakami T."/>
            <person name="Kiyama T."/>
            <person name="Inomata H."/>
            <person name="Amano Y."/>
            <person name="Miyakawa K."/>
            <person name="Tamaki H."/>
            <person name="Naganuma T."/>
            <person name="Kaneko K."/>
        </authorList>
    </citation>
    <scope>NUCLEOTIDE SEQUENCE [LARGE SCALE GENOMIC DNA]</scope>
    <source>
        <strain evidence="2 3">HN2</strain>
    </source>
</reference>
<name>A0A7J0BDH8_9BACT</name>
<dbReference type="EMBL" id="BLVO01000001">
    <property type="protein sequence ID" value="GFM31706.1"/>
    <property type="molecule type" value="Genomic_DNA"/>
</dbReference>
<accession>A0A7J0BDH8</accession>
<gene>
    <name evidence="2" type="ORF">DSM101010T_00710</name>
</gene>
<proteinExistence type="predicted"/>
<keyword evidence="1" id="KW-0812">Transmembrane</keyword>
<protein>
    <submittedName>
        <fullName evidence="2">Uncharacterized protein</fullName>
    </submittedName>
</protein>
<evidence type="ECO:0000256" key="1">
    <source>
        <dbReference type="SAM" id="Phobius"/>
    </source>
</evidence>
<evidence type="ECO:0000313" key="3">
    <source>
        <dbReference type="Proteomes" id="UP000503840"/>
    </source>
</evidence>
<keyword evidence="1" id="KW-0472">Membrane</keyword>
<feature type="transmembrane region" description="Helical" evidence="1">
    <location>
        <begin position="7"/>
        <end position="26"/>
    </location>
</feature>
<comment type="caution">
    <text evidence="2">The sequence shown here is derived from an EMBL/GenBank/DDBJ whole genome shotgun (WGS) entry which is preliminary data.</text>
</comment>
<sequence>MSTWKKIICVIMMILMAAVAVAPLAGCKHKAKGEYTVGTEKTG</sequence>
<organism evidence="2 3">
    <name type="scientific">Desulfovibrio subterraneus</name>
    <dbReference type="NCBI Taxonomy" id="2718620"/>
    <lineage>
        <taxon>Bacteria</taxon>
        <taxon>Pseudomonadati</taxon>
        <taxon>Thermodesulfobacteriota</taxon>
        <taxon>Desulfovibrionia</taxon>
        <taxon>Desulfovibrionales</taxon>
        <taxon>Desulfovibrionaceae</taxon>
        <taxon>Desulfovibrio</taxon>
    </lineage>
</organism>
<evidence type="ECO:0000313" key="2">
    <source>
        <dbReference type="EMBL" id="GFM31706.1"/>
    </source>
</evidence>